<keyword evidence="2" id="KW-1185">Reference proteome</keyword>
<reference evidence="1" key="1">
    <citation type="submission" date="2009-01" db="EMBL/GenBank/DDBJ databases">
        <title>Complete sequence of Anaeromyxobacter dehalogenans 2CP-1.</title>
        <authorList>
            <consortium name="US DOE Joint Genome Institute"/>
            <person name="Lucas S."/>
            <person name="Copeland A."/>
            <person name="Lapidus A."/>
            <person name="Glavina del Rio T."/>
            <person name="Dalin E."/>
            <person name="Tice H."/>
            <person name="Bruce D."/>
            <person name="Goodwin L."/>
            <person name="Pitluck S."/>
            <person name="Saunders E."/>
            <person name="Brettin T."/>
            <person name="Detter J.C."/>
            <person name="Han C."/>
            <person name="Larimer F."/>
            <person name="Land M."/>
            <person name="Hauser L."/>
            <person name="Kyrpides N."/>
            <person name="Ovchinnikova G."/>
            <person name="Beliaev A.S."/>
            <person name="Richardson P."/>
        </authorList>
    </citation>
    <scope>NUCLEOTIDE SEQUENCE</scope>
    <source>
        <strain evidence="1">2CP-1</strain>
    </source>
</reference>
<accession>B8J8N8</accession>
<name>B8J8N8_ANAD2</name>
<dbReference type="Proteomes" id="UP000007089">
    <property type="component" value="Chromosome"/>
</dbReference>
<gene>
    <name evidence="1" type="ordered locus">A2cp1_4003</name>
</gene>
<dbReference type="AlphaFoldDB" id="B8J8N8"/>
<sequence length="91" mass="10293">MMPASIHVDPLNADVFIDKHEYYGASAEEQADYPVWDGNWNDWVVAAEVSRPAIVQGTVRIEFKPDKYAALGISAVELDDIHDVSYEWPEK</sequence>
<dbReference type="KEGG" id="acp:A2cp1_4003"/>
<evidence type="ECO:0000313" key="2">
    <source>
        <dbReference type="Proteomes" id="UP000007089"/>
    </source>
</evidence>
<dbReference type="HOGENOM" id="CLU_2420563_0_0_7"/>
<proteinExistence type="predicted"/>
<evidence type="ECO:0000313" key="1">
    <source>
        <dbReference type="EMBL" id="ACL67324.1"/>
    </source>
</evidence>
<dbReference type="EMBL" id="CP001359">
    <property type="protein sequence ID" value="ACL67324.1"/>
    <property type="molecule type" value="Genomic_DNA"/>
</dbReference>
<organism evidence="1 2">
    <name type="scientific">Anaeromyxobacter dehalogenans (strain ATCC BAA-258 / DSM 21875 / 2CP-1)</name>
    <dbReference type="NCBI Taxonomy" id="455488"/>
    <lineage>
        <taxon>Bacteria</taxon>
        <taxon>Pseudomonadati</taxon>
        <taxon>Myxococcota</taxon>
        <taxon>Myxococcia</taxon>
        <taxon>Myxococcales</taxon>
        <taxon>Cystobacterineae</taxon>
        <taxon>Anaeromyxobacteraceae</taxon>
        <taxon>Anaeromyxobacter</taxon>
    </lineage>
</organism>
<protein>
    <submittedName>
        <fullName evidence="1">Uncharacterized protein</fullName>
    </submittedName>
</protein>